<organism evidence="1 2">
    <name type="scientific">Naganishia adeliensis</name>
    <dbReference type="NCBI Taxonomy" id="92952"/>
    <lineage>
        <taxon>Eukaryota</taxon>
        <taxon>Fungi</taxon>
        <taxon>Dikarya</taxon>
        <taxon>Basidiomycota</taxon>
        <taxon>Agaricomycotina</taxon>
        <taxon>Tremellomycetes</taxon>
        <taxon>Filobasidiales</taxon>
        <taxon>Filobasidiaceae</taxon>
        <taxon>Naganishia</taxon>
    </lineage>
</organism>
<accession>A0ACC2UZS3</accession>
<protein>
    <submittedName>
        <fullName evidence="1">Uncharacterized protein</fullName>
    </submittedName>
</protein>
<proteinExistence type="predicted"/>
<evidence type="ECO:0000313" key="2">
    <source>
        <dbReference type="Proteomes" id="UP001230649"/>
    </source>
</evidence>
<comment type="caution">
    <text evidence="1">The sequence shown here is derived from an EMBL/GenBank/DDBJ whole genome shotgun (WGS) entry which is preliminary data.</text>
</comment>
<evidence type="ECO:0000313" key="1">
    <source>
        <dbReference type="EMBL" id="KAJ9092175.1"/>
    </source>
</evidence>
<dbReference type="Proteomes" id="UP001230649">
    <property type="component" value="Unassembled WGS sequence"/>
</dbReference>
<keyword evidence="2" id="KW-1185">Reference proteome</keyword>
<name>A0ACC2UZS3_9TREE</name>
<gene>
    <name evidence="1" type="ORF">QFC20_007448</name>
</gene>
<reference evidence="1" key="1">
    <citation type="submission" date="2023-04" db="EMBL/GenBank/DDBJ databases">
        <title>Draft Genome sequencing of Naganishia species isolated from polar environments using Oxford Nanopore Technology.</title>
        <authorList>
            <person name="Leo P."/>
            <person name="Venkateswaran K."/>
        </authorList>
    </citation>
    <scope>NUCLEOTIDE SEQUENCE</scope>
    <source>
        <strain evidence="1">MNA-CCFEE 5262</strain>
    </source>
</reference>
<dbReference type="EMBL" id="JASBWS010000182">
    <property type="protein sequence ID" value="KAJ9092175.1"/>
    <property type="molecule type" value="Genomic_DNA"/>
</dbReference>
<sequence length="71" mass="8124">MENPHEEKQVVLLERIIKNVEKCNESIAELNQCFGEIIQSNEVSVTSALFQNYSRNVVYNLEATKNLADPK</sequence>